<evidence type="ECO:0000259" key="8">
    <source>
        <dbReference type="PROSITE" id="PS50865"/>
    </source>
</evidence>
<keyword evidence="5 6" id="KW-0040">ANK repeat</keyword>
<dbReference type="PROSITE" id="PS50088">
    <property type="entry name" value="ANK_REPEAT"/>
    <property type="match status" value="2"/>
</dbReference>
<dbReference type="Proteomes" id="UP001159427">
    <property type="component" value="Unassembled WGS sequence"/>
</dbReference>
<evidence type="ECO:0000256" key="4">
    <source>
        <dbReference type="ARBA" id="ARBA00022833"/>
    </source>
</evidence>
<dbReference type="InterPro" id="IPR002110">
    <property type="entry name" value="Ankyrin_rpt"/>
</dbReference>
<keyword evidence="1" id="KW-0479">Metal-binding</keyword>
<sequence length="376" mass="41768">MADLEEEEDMDSETLAAYRAEPETELSIMITECNDDQEGRGLVEAYMFMRNALGKLNINEKDKLGFTALHYAVTQKKLGMVKLLIKYKASVEVKDSLGFTPLFYACGRAANVEIAKYLIEQCNASFVARTYAGMTCLHCAAYVGSVDVVKLLLKYGADPQATCSEGRTPFDQAKTSPEIRKLLHKANRNVDSSVAKRSASCANCGQSVEKLKRCARCHVTLYCGKECQKEHWKKGGHKERCEEGVLAHPSRYPYMTTISNVLKAERPTVSLSAATTEDSTASQSSVPVSKTFVVKVQRPMTMMDPDAPKDLMVYNVDKSVHVFIREETPGYASLVKKITEEGIYGLKGFFWAERAPSLGEGMVRVFPGQFAPVQDW</sequence>
<proteinExistence type="predicted"/>
<dbReference type="Pfam" id="PF00023">
    <property type="entry name" value="Ank"/>
    <property type="match status" value="1"/>
</dbReference>
<evidence type="ECO:0000256" key="5">
    <source>
        <dbReference type="ARBA" id="ARBA00023043"/>
    </source>
</evidence>
<dbReference type="PROSITE" id="PS50297">
    <property type="entry name" value="ANK_REP_REGION"/>
    <property type="match status" value="2"/>
</dbReference>
<evidence type="ECO:0000256" key="6">
    <source>
        <dbReference type="PROSITE-ProRule" id="PRU00023"/>
    </source>
</evidence>
<dbReference type="SUPFAM" id="SSF48403">
    <property type="entry name" value="Ankyrin repeat"/>
    <property type="match status" value="1"/>
</dbReference>
<evidence type="ECO:0000313" key="10">
    <source>
        <dbReference type="Proteomes" id="UP001159427"/>
    </source>
</evidence>
<dbReference type="Pfam" id="PF12796">
    <property type="entry name" value="Ank_2"/>
    <property type="match status" value="1"/>
</dbReference>
<dbReference type="PROSITE" id="PS50865">
    <property type="entry name" value="ZF_MYND_2"/>
    <property type="match status" value="1"/>
</dbReference>
<comment type="caution">
    <text evidence="9">The sequence shown here is derived from an EMBL/GenBank/DDBJ whole genome shotgun (WGS) entry which is preliminary data.</text>
</comment>
<dbReference type="SUPFAM" id="SSF144232">
    <property type="entry name" value="HIT/MYND zinc finger-like"/>
    <property type="match status" value="1"/>
</dbReference>
<protein>
    <recommendedName>
        <fullName evidence="8">MYND-type domain-containing protein</fullName>
    </recommendedName>
</protein>
<accession>A0ABN8LHC8</accession>
<dbReference type="Gene3D" id="1.25.40.20">
    <property type="entry name" value="Ankyrin repeat-containing domain"/>
    <property type="match status" value="2"/>
</dbReference>
<dbReference type="PROSITE" id="PS01360">
    <property type="entry name" value="ZF_MYND_1"/>
    <property type="match status" value="1"/>
</dbReference>
<evidence type="ECO:0000256" key="7">
    <source>
        <dbReference type="PROSITE-ProRule" id="PRU00134"/>
    </source>
</evidence>
<dbReference type="EMBL" id="CALNXI010000043">
    <property type="protein sequence ID" value="CAH3016526.1"/>
    <property type="molecule type" value="Genomic_DNA"/>
</dbReference>
<dbReference type="SMART" id="SM00248">
    <property type="entry name" value="ANK"/>
    <property type="match status" value="3"/>
</dbReference>
<evidence type="ECO:0000256" key="3">
    <source>
        <dbReference type="ARBA" id="ARBA00022771"/>
    </source>
</evidence>
<feature type="domain" description="MYND-type" evidence="8">
    <location>
        <begin position="201"/>
        <end position="241"/>
    </location>
</feature>
<gene>
    <name evidence="9" type="ORF">PEVE_00030415</name>
</gene>
<dbReference type="InterPro" id="IPR036770">
    <property type="entry name" value="Ankyrin_rpt-contain_sf"/>
</dbReference>
<evidence type="ECO:0000256" key="1">
    <source>
        <dbReference type="ARBA" id="ARBA00022723"/>
    </source>
</evidence>
<evidence type="ECO:0000256" key="2">
    <source>
        <dbReference type="ARBA" id="ARBA00022737"/>
    </source>
</evidence>
<dbReference type="Gene3D" id="6.10.140.2220">
    <property type="match status" value="1"/>
</dbReference>
<keyword evidence="4" id="KW-0862">Zinc</keyword>
<dbReference type="PANTHER" id="PTHR24171">
    <property type="entry name" value="ANKYRIN REPEAT DOMAIN-CONTAINING PROTEIN 39-RELATED"/>
    <property type="match status" value="1"/>
</dbReference>
<organism evidence="9 10">
    <name type="scientific">Porites evermanni</name>
    <dbReference type="NCBI Taxonomy" id="104178"/>
    <lineage>
        <taxon>Eukaryota</taxon>
        <taxon>Metazoa</taxon>
        <taxon>Cnidaria</taxon>
        <taxon>Anthozoa</taxon>
        <taxon>Hexacorallia</taxon>
        <taxon>Scleractinia</taxon>
        <taxon>Fungiina</taxon>
        <taxon>Poritidae</taxon>
        <taxon>Porites</taxon>
    </lineage>
</organism>
<dbReference type="PANTHER" id="PTHR24171:SF8">
    <property type="entry name" value="BRCA1-ASSOCIATED RING DOMAIN PROTEIN 1"/>
    <property type="match status" value="1"/>
</dbReference>
<evidence type="ECO:0000313" key="9">
    <source>
        <dbReference type="EMBL" id="CAH3016526.1"/>
    </source>
</evidence>
<keyword evidence="3 7" id="KW-0863">Zinc-finger</keyword>
<feature type="repeat" description="ANK" evidence="6">
    <location>
        <begin position="132"/>
        <end position="164"/>
    </location>
</feature>
<name>A0ABN8LHC8_9CNID</name>
<keyword evidence="10" id="KW-1185">Reference proteome</keyword>
<reference evidence="9 10" key="1">
    <citation type="submission" date="2022-05" db="EMBL/GenBank/DDBJ databases">
        <authorList>
            <consortium name="Genoscope - CEA"/>
            <person name="William W."/>
        </authorList>
    </citation>
    <scope>NUCLEOTIDE SEQUENCE [LARGE SCALE GENOMIC DNA]</scope>
</reference>
<feature type="repeat" description="ANK" evidence="6">
    <location>
        <begin position="64"/>
        <end position="96"/>
    </location>
</feature>
<dbReference type="Pfam" id="PF01753">
    <property type="entry name" value="zf-MYND"/>
    <property type="match status" value="1"/>
</dbReference>
<dbReference type="InterPro" id="IPR002893">
    <property type="entry name" value="Znf_MYND"/>
</dbReference>
<keyword evidence="2" id="KW-0677">Repeat</keyword>